<dbReference type="PANTHER" id="PTHR22889">
    <property type="entry name" value="WD REPEAT-CONTAINING PROTEIN 89"/>
    <property type="match status" value="1"/>
</dbReference>
<accession>A0A9P4M060</accession>
<sequence>MKTAKLLATSDLSLPPDSYIYTLRSANNCLAALSSDNSIRLFDPTTLRLLPDGILNNVHDSVTCLEPWDAEGNVLATAGRDGSVRCWDLRSKSKVMEFKTPKPLPLSALTTSSLHNTLITGTELPDNPPGDAPIHIFDPRNPVTPRLSLLESHTDTITELVLHPQKPSTLLSASTDGLVNIFDLNQSDEDDALRQVINHGSAVHRAGFVGGVEGRDVYAFGTDETVAFYEWKEGEEDADEASGEETKPVRIGDVREMLGCEYVVGNKHLDLLNLRQPPEGQPLQYSCAQGDGVRLPGAHGEEIVRDIYFDAQSSVIFTCGEDGKVRSWKDEEQGEGPSSTASASKSRKEKKKSDKAKKEKERFKPY</sequence>
<name>A0A9P4M060_9PEZI</name>
<feature type="region of interest" description="Disordered" evidence="4">
    <location>
        <begin position="326"/>
        <end position="366"/>
    </location>
</feature>
<feature type="compositionally biased region" description="Basic and acidic residues" evidence="4">
    <location>
        <begin position="356"/>
        <end position="366"/>
    </location>
</feature>
<dbReference type="PROSITE" id="PS50082">
    <property type="entry name" value="WD_REPEATS_2"/>
    <property type="match status" value="2"/>
</dbReference>
<evidence type="ECO:0000313" key="6">
    <source>
        <dbReference type="Proteomes" id="UP000799776"/>
    </source>
</evidence>
<evidence type="ECO:0000313" key="5">
    <source>
        <dbReference type="EMBL" id="KAF2087583.1"/>
    </source>
</evidence>
<keyword evidence="2" id="KW-0677">Repeat</keyword>
<dbReference type="PANTHER" id="PTHR22889:SF0">
    <property type="entry name" value="WD REPEAT-CONTAINING PROTEIN 89"/>
    <property type="match status" value="1"/>
</dbReference>
<comment type="caution">
    <text evidence="5">The sequence shown here is derived from an EMBL/GenBank/DDBJ whole genome shotgun (WGS) entry which is preliminary data.</text>
</comment>
<reference evidence="5" key="1">
    <citation type="journal article" date="2020" name="Stud. Mycol.">
        <title>101 Dothideomycetes genomes: a test case for predicting lifestyles and emergence of pathogens.</title>
        <authorList>
            <person name="Haridas S."/>
            <person name="Albert R."/>
            <person name="Binder M."/>
            <person name="Bloem J."/>
            <person name="Labutti K."/>
            <person name="Salamov A."/>
            <person name="Andreopoulos B."/>
            <person name="Baker S."/>
            <person name="Barry K."/>
            <person name="Bills G."/>
            <person name="Bluhm B."/>
            <person name="Cannon C."/>
            <person name="Castanera R."/>
            <person name="Culley D."/>
            <person name="Daum C."/>
            <person name="Ezra D."/>
            <person name="Gonzalez J."/>
            <person name="Henrissat B."/>
            <person name="Kuo A."/>
            <person name="Liang C."/>
            <person name="Lipzen A."/>
            <person name="Lutzoni F."/>
            <person name="Magnuson J."/>
            <person name="Mondo S."/>
            <person name="Nolan M."/>
            <person name="Ohm R."/>
            <person name="Pangilinan J."/>
            <person name="Park H.-J."/>
            <person name="Ramirez L."/>
            <person name="Alfaro M."/>
            <person name="Sun H."/>
            <person name="Tritt A."/>
            <person name="Yoshinaga Y."/>
            <person name="Zwiers L.-H."/>
            <person name="Turgeon B."/>
            <person name="Goodwin S."/>
            <person name="Spatafora J."/>
            <person name="Crous P."/>
            <person name="Grigoriev I."/>
        </authorList>
    </citation>
    <scope>NUCLEOTIDE SEQUENCE</scope>
    <source>
        <strain evidence="5">CBS 121410</strain>
    </source>
</reference>
<dbReference type="InterPro" id="IPR039328">
    <property type="entry name" value="WDR89"/>
</dbReference>
<evidence type="ECO:0000256" key="2">
    <source>
        <dbReference type="ARBA" id="ARBA00022737"/>
    </source>
</evidence>
<organism evidence="5 6">
    <name type="scientific">Saccharata proteae CBS 121410</name>
    <dbReference type="NCBI Taxonomy" id="1314787"/>
    <lineage>
        <taxon>Eukaryota</taxon>
        <taxon>Fungi</taxon>
        <taxon>Dikarya</taxon>
        <taxon>Ascomycota</taxon>
        <taxon>Pezizomycotina</taxon>
        <taxon>Dothideomycetes</taxon>
        <taxon>Dothideomycetes incertae sedis</taxon>
        <taxon>Botryosphaeriales</taxon>
        <taxon>Saccharataceae</taxon>
        <taxon>Saccharata</taxon>
    </lineage>
</organism>
<dbReference type="SMART" id="SM00320">
    <property type="entry name" value="WD40"/>
    <property type="match status" value="4"/>
</dbReference>
<proteinExistence type="predicted"/>
<evidence type="ECO:0000256" key="4">
    <source>
        <dbReference type="SAM" id="MobiDB-lite"/>
    </source>
</evidence>
<dbReference type="InterPro" id="IPR015943">
    <property type="entry name" value="WD40/YVTN_repeat-like_dom_sf"/>
</dbReference>
<dbReference type="Gene3D" id="2.130.10.10">
    <property type="entry name" value="YVTN repeat-like/Quinoprotein amine dehydrogenase"/>
    <property type="match status" value="1"/>
</dbReference>
<keyword evidence="1 3" id="KW-0853">WD repeat</keyword>
<dbReference type="SUPFAM" id="SSF50978">
    <property type="entry name" value="WD40 repeat-like"/>
    <property type="match status" value="1"/>
</dbReference>
<feature type="compositionally biased region" description="Basic residues" evidence="4">
    <location>
        <begin position="345"/>
        <end position="355"/>
    </location>
</feature>
<evidence type="ECO:0000256" key="1">
    <source>
        <dbReference type="ARBA" id="ARBA00022574"/>
    </source>
</evidence>
<feature type="repeat" description="WD" evidence="3">
    <location>
        <begin position="68"/>
        <end position="97"/>
    </location>
</feature>
<keyword evidence="6" id="KW-1185">Reference proteome</keyword>
<dbReference type="Pfam" id="PF00400">
    <property type="entry name" value="WD40"/>
    <property type="match status" value="3"/>
</dbReference>
<dbReference type="InterPro" id="IPR001680">
    <property type="entry name" value="WD40_rpt"/>
</dbReference>
<dbReference type="Proteomes" id="UP000799776">
    <property type="component" value="Unassembled WGS sequence"/>
</dbReference>
<dbReference type="EMBL" id="ML978719">
    <property type="protein sequence ID" value="KAF2087583.1"/>
    <property type="molecule type" value="Genomic_DNA"/>
</dbReference>
<dbReference type="AlphaFoldDB" id="A0A9P4M060"/>
<dbReference type="OrthoDB" id="25131at2759"/>
<evidence type="ECO:0000256" key="3">
    <source>
        <dbReference type="PROSITE-ProRule" id="PRU00221"/>
    </source>
</evidence>
<dbReference type="InterPro" id="IPR036322">
    <property type="entry name" value="WD40_repeat_dom_sf"/>
</dbReference>
<feature type="repeat" description="WD" evidence="3">
    <location>
        <begin position="150"/>
        <end position="192"/>
    </location>
</feature>
<gene>
    <name evidence="5" type="ORF">K490DRAFT_41296</name>
</gene>
<protein>
    <submittedName>
        <fullName evidence="5">WD40 repeat-like protein</fullName>
    </submittedName>
</protein>